<accession>A0A7T8H079</accession>
<keyword evidence="2" id="KW-1185">Reference proteome</keyword>
<evidence type="ECO:0000313" key="1">
    <source>
        <dbReference type="EMBL" id="QQP40771.1"/>
    </source>
</evidence>
<dbReference type="Proteomes" id="UP000595437">
    <property type="component" value="Chromosome 10"/>
</dbReference>
<dbReference type="EMBL" id="CP045899">
    <property type="protein sequence ID" value="QQP40771.1"/>
    <property type="molecule type" value="Genomic_DNA"/>
</dbReference>
<proteinExistence type="predicted"/>
<organism evidence="1 2">
    <name type="scientific">Caligus rogercresseyi</name>
    <name type="common">Sea louse</name>
    <dbReference type="NCBI Taxonomy" id="217165"/>
    <lineage>
        <taxon>Eukaryota</taxon>
        <taxon>Metazoa</taxon>
        <taxon>Ecdysozoa</taxon>
        <taxon>Arthropoda</taxon>
        <taxon>Crustacea</taxon>
        <taxon>Multicrustacea</taxon>
        <taxon>Hexanauplia</taxon>
        <taxon>Copepoda</taxon>
        <taxon>Siphonostomatoida</taxon>
        <taxon>Caligidae</taxon>
        <taxon>Caligus</taxon>
    </lineage>
</organism>
<reference evidence="2" key="1">
    <citation type="submission" date="2021-01" db="EMBL/GenBank/DDBJ databases">
        <title>Caligus Genome Assembly.</title>
        <authorList>
            <person name="Gallardo-Escarate C."/>
        </authorList>
    </citation>
    <scope>NUCLEOTIDE SEQUENCE [LARGE SCALE GENOMIC DNA]</scope>
</reference>
<dbReference type="AlphaFoldDB" id="A0A7T8H079"/>
<name>A0A7T8H079_CALRO</name>
<protein>
    <submittedName>
        <fullName evidence="1">Uncharacterized protein</fullName>
    </submittedName>
</protein>
<evidence type="ECO:0000313" key="2">
    <source>
        <dbReference type="Proteomes" id="UP000595437"/>
    </source>
</evidence>
<gene>
    <name evidence="1" type="ORF">FKW44_014925</name>
</gene>
<sequence length="61" mass="6893">MDYFSGATVSNTPIDSLKIKVTLINSIMVQARQLNRALVAKACASFCSQDPERHRRKKRLN</sequence>